<dbReference type="SMART" id="SM00028">
    <property type="entry name" value="TPR"/>
    <property type="match status" value="2"/>
</dbReference>
<dbReference type="Pfam" id="PF13432">
    <property type="entry name" value="TPR_16"/>
    <property type="match status" value="2"/>
</dbReference>
<dbReference type="SUPFAM" id="SSF48452">
    <property type="entry name" value="TPR-like"/>
    <property type="match status" value="1"/>
</dbReference>
<evidence type="ECO:0008006" key="4">
    <source>
        <dbReference type="Google" id="ProtNLM"/>
    </source>
</evidence>
<gene>
    <name evidence="2" type="ORF">GCM10007901_16040</name>
</gene>
<evidence type="ECO:0000256" key="1">
    <source>
        <dbReference type="PROSITE-ProRule" id="PRU00339"/>
    </source>
</evidence>
<protein>
    <recommendedName>
        <fullName evidence="4">Tetratricopeptide repeat protein</fullName>
    </recommendedName>
</protein>
<accession>A0ABQ5XQ78</accession>
<dbReference type="RefSeq" id="WP_284320372.1">
    <property type="nucleotide sequence ID" value="NZ_BSOB01000010.1"/>
</dbReference>
<evidence type="ECO:0000313" key="2">
    <source>
        <dbReference type="EMBL" id="GLQ92653.1"/>
    </source>
</evidence>
<comment type="caution">
    <text evidence="2">The sequence shown here is derived from an EMBL/GenBank/DDBJ whole genome shotgun (WGS) entry which is preliminary data.</text>
</comment>
<dbReference type="InterPro" id="IPR019734">
    <property type="entry name" value="TPR_rpt"/>
</dbReference>
<reference evidence="3" key="1">
    <citation type="journal article" date="2019" name="Int. J. Syst. Evol. Microbiol.">
        <title>The Global Catalogue of Microorganisms (GCM) 10K type strain sequencing project: providing services to taxonomists for standard genome sequencing and annotation.</title>
        <authorList>
            <consortium name="The Broad Institute Genomics Platform"/>
            <consortium name="The Broad Institute Genome Sequencing Center for Infectious Disease"/>
            <person name="Wu L."/>
            <person name="Ma J."/>
        </authorList>
    </citation>
    <scope>NUCLEOTIDE SEQUENCE [LARGE SCALE GENOMIC DNA]</scope>
    <source>
        <strain evidence="3">NBRC 111980</strain>
    </source>
</reference>
<evidence type="ECO:0000313" key="3">
    <source>
        <dbReference type="Proteomes" id="UP001156670"/>
    </source>
</evidence>
<sequence>MNNASRCDSAVIDHITLLMQTSDEEALTAIDDAMTQSPSDARLHLLRGAMLAHQARYDEAITALSRAVVLNPTLHMARFMLGYLEIVGNRPTEAIAIFSPLTADHGDEAIRLFATGLVNLLENRLTLAAKNLQAGLDLSPASHPLGGYVHSVLEGIKETLGRRNDASQTAPTIEPGANHFLLADYLHRSH</sequence>
<dbReference type="InterPro" id="IPR011990">
    <property type="entry name" value="TPR-like_helical_dom_sf"/>
</dbReference>
<dbReference type="EMBL" id="BSOB01000010">
    <property type="protein sequence ID" value="GLQ92653.1"/>
    <property type="molecule type" value="Genomic_DNA"/>
</dbReference>
<name>A0ABQ5XQ78_9GAMM</name>
<dbReference type="Proteomes" id="UP001156670">
    <property type="component" value="Unassembled WGS sequence"/>
</dbReference>
<keyword evidence="3" id="KW-1185">Reference proteome</keyword>
<keyword evidence="1" id="KW-0802">TPR repeat</keyword>
<dbReference type="Gene3D" id="1.25.40.10">
    <property type="entry name" value="Tetratricopeptide repeat domain"/>
    <property type="match status" value="1"/>
</dbReference>
<organism evidence="2 3">
    <name type="scientific">Dyella acidisoli</name>
    <dbReference type="NCBI Taxonomy" id="1867834"/>
    <lineage>
        <taxon>Bacteria</taxon>
        <taxon>Pseudomonadati</taxon>
        <taxon>Pseudomonadota</taxon>
        <taxon>Gammaproteobacteria</taxon>
        <taxon>Lysobacterales</taxon>
        <taxon>Rhodanobacteraceae</taxon>
        <taxon>Dyella</taxon>
    </lineage>
</organism>
<feature type="repeat" description="TPR" evidence="1">
    <location>
        <begin position="41"/>
        <end position="74"/>
    </location>
</feature>
<proteinExistence type="predicted"/>
<dbReference type="PROSITE" id="PS50005">
    <property type="entry name" value="TPR"/>
    <property type="match status" value="1"/>
</dbReference>